<evidence type="ECO:0000313" key="3">
    <source>
        <dbReference type="Proteomes" id="UP000823960"/>
    </source>
</evidence>
<accession>A0A9D1NR26</accession>
<reference evidence="2" key="1">
    <citation type="submission" date="2020-10" db="EMBL/GenBank/DDBJ databases">
        <authorList>
            <person name="Gilroy R."/>
        </authorList>
    </citation>
    <scope>NUCLEOTIDE SEQUENCE</scope>
    <source>
        <strain evidence="2">1370</strain>
    </source>
</reference>
<evidence type="ECO:0000259" key="1">
    <source>
        <dbReference type="Pfam" id="PF01248"/>
    </source>
</evidence>
<evidence type="ECO:0000313" key="2">
    <source>
        <dbReference type="EMBL" id="HIV10671.1"/>
    </source>
</evidence>
<protein>
    <submittedName>
        <fullName evidence="2">Ribosomal L7Ae/L30e/S12e/Gadd45 family protein</fullName>
    </submittedName>
</protein>
<dbReference type="InterPro" id="IPR004038">
    <property type="entry name" value="Ribosomal_eL8/eL30/eS12/Gad45"/>
</dbReference>
<dbReference type="EMBL" id="DVOL01000042">
    <property type="protein sequence ID" value="HIV10671.1"/>
    <property type="molecule type" value="Genomic_DNA"/>
</dbReference>
<comment type="caution">
    <text evidence="2">The sequence shown here is derived from an EMBL/GenBank/DDBJ whole genome shotgun (WGS) entry which is preliminary data.</text>
</comment>
<gene>
    <name evidence="2" type="ORF">IAD28_03115</name>
</gene>
<sequence length="107" mass="11573">MPKASIKGSLTVCMRAGRLRLGMDEVKSAVRQKTVYGVITASDISKKSLKEIAYCCGREDVPLYSAQMTADEIGAALGKVYAVIGVADRGFMGSMEKSLEKINYSKE</sequence>
<dbReference type="InterPro" id="IPR029064">
    <property type="entry name" value="Ribosomal_eL30-like_sf"/>
</dbReference>
<feature type="domain" description="Ribosomal protein eL8/eL30/eS12/Gadd45" evidence="1">
    <location>
        <begin position="5"/>
        <end position="87"/>
    </location>
</feature>
<dbReference type="Proteomes" id="UP000823960">
    <property type="component" value="Unassembled WGS sequence"/>
</dbReference>
<dbReference type="Gene3D" id="3.30.1330.30">
    <property type="match status" value="1"/>
</dbReference>
<dbReference type="AlphaFoldDB" id="A0A9D1NR26"/>
<dbReference type="Pfam" id="PF01248">
    <property type="entry name" value="Ribosomal_L7Ae"/>
    <property type="match status" value="1"/>
</dbReference>
<name>A0A9D1NR26_9FIRM</name>
<dbReference type="SUPFAM" id="SSF55315">
    <property type="entry name" value="L30e-like"/>
    <property type="match status" value="1"/>
</dbReference>
<organism evidence="2 3">
    <name type="scientific">Candidatus Faeciplasma avium</name>
    <dbReference type="NCBI Taxonomy" id="2840798"/>
    <lineage>
        <taxon>Bacteria</taxon>
        <taxon>Bacillati</taxon>
        <taxon>Bacillota</taxon>
        <taxon>Clostridia</taxon>
        <taxon>Eubacteriales</taxon>
        <taxon>Oscillospiraceae</taxon>
        <taxon>Oscillospiraceae incertae sedis</taxon>
        <taxon>Candidatus Faeciplasma</taxon>
    </lineage>
</organism>
<proteinExistence type="predicted"/>
<reference evidence="2" key="2">
    <citation type="journal article" date="2021" name="PeerJ">
        <title>Extensive microbial diversity within the chicken gut microbiome revealed by metagenomics and culture.</title>
        <authorList>
            <person name="Gilroy R."/>
            <person name="Ravi A."/>
            <person name="Getino M."/>
            <person name="Pursley I."/>
            <person name="Horton D.L."/>
            <person name="Alikhan N.F."/>
            <person name="Baker D."/>
            <person name="Gharbi K."/>
            <person name="Hall N."/>
            <person name="Watson M."/>
            <person name="Adriaenssens E.M."/>
            <person name="Foster-Nyarko E."/>
            <person name="Jarju S."/>
            <person name="Secka A."/>
            <person name="Antonio M."/>
            <person name="Oren A."/>
            <person name="Chaudhuri R.R."/>
            <person name="La Ragione R."/>
            <person name="Hildebrand F."/>
            <person name="Pallen M.J."/>
        </authorList>
    </citation>
    <scope>NUCLEOTIDE SEQUENCE</scope>
    <source>
        <strain evidence="2">1370</strain>
    </source>
</reference>